<feature type="transmembrane region" description="Helical" evidence="11">
    <location>
        <begin position="72"/>
        <end position="94"/>
    </location>
</feature>
<organism evidence="13 14">
    <name type="scientific">Dongia mobilis</name>
    <dbReference type="NCBI Taxonomy" id="578943"/>
    <lineage>
        <taxon>Bacteria</taxon>
        <taxon>Pseudomonadati</taxon>
        <taxon>Pseudomonadota</taxon>
        <taxon>Alphaproteobacteria</taxon>
        <taxon>Rhodospirillales</taxon>
        <taxon>Dongiaceae</taxon>
        <taxon>Dongia</taxon>
    </lineage>
</organism>
<dbReference type="InterPro" id="IPR000515">
    <property type="entry name" value="MetI-like"/>
</dbReference>
<feature type="domain" description="ABC transmembrane type-1" evidence="12">
    <location>
        <begin position="68"/>
        <end position="260"/>
    </location>
</feature>
<dbReference type="Pfam" id="PF00528">
    <property type="entry name" value="BPD_transp_1"/>
    <property type="match status" value="1"/>
</dbReference>
<evidence type="ECO:0000256" key="10">
    <source>
        <dbReference type="ARBA" id="ARBA00039580"/>
    </source>
</evidence>
<evidence type="ECO:0000259" key="12">
    <source>
        <dbReference type="PROSITE" id="PS50928"/>
    </source>
</evidence>
<dbReference type="GO" id="GO:0055085">
    <property type="term" value="P:transmembrane transport"/>
    <property type="evidence" value="ECO:0007669"/>
    <property type="project" value="InterPro"/>
</dbReference>
<feature type="transmembrane region" description="Helical" evidence="11">
    <location>
        <begin position="106"/>
        <end position="131"/>
    </location>
</feature>
<comment type="function">
    <text evidence="9">Required for the activity of the bacterial periplasmic transport system of putrescine and spermidine.</text>
</comment>
<evidence type="ECO:0000256" key="4">
    <source>
        <dbReference type="ARBA" id="ARBA00022475"/>
    </source>
</evidence>
<evidence type="ECO:0000256" key="11">
    <source>
        <dbReference type="RuleBase" id="RU363032"/>
    </source>
</evidence>
<dbReference type="EMBL" id="SNYW01000007">
    <property type="protein sequence ID" value="TDQ83335.1"/>
    <property type="molecule type" value="Genomic_DNA"/>
</dbReference>
<dbReference type="GO" id="GO:0005886">
    <property type="term" value="C:plasma membrane"/>
    <property type="evidence" value="ECO:0007669"/>
    <property type="project" value="UniProtKB-SubCell"/>
</dbReference>
<feature type="transmembrane region" description="Helical" evidence="11">
    <location>
        <begin position="181"/>
        <end position="204"/>
    </location>
</feature>
<gene>
    <name evidence="13" type="ORF">A8950_1621</name>
</gene>
<dbReference type="PANTHER" id="PTHR43848:SF5">
    <property type="entry name" value="SPERMIDINE_PUTRESCINE TRANSPORT SYSTEM PERMEASE PROTEIN POTC"/>
    <property type="match status" value="1"/>
</dbReference>
<evidence type="ECO:0000256" key="2">
    <source>
        <dbReference type="ARBA" id="ARBA00007069"/>
    </source>
</evidence>
<dbReference type="InterPro" id="IPR035906">
    <property type="entry name" value="MetI-like_sf"/>
</dbReference>
<evidence type="ECO:0000256" key="6">
    <source>
        <dbReference type="ARBA" id="ARBA00022692"/>
    </source>
</evidence>
<dbReference type="Gene3D" id="1.10.3720.10">
    <property type="entry name" value="MetI-like"/>
    <property type="match status" value="1"/>
</dbReference>
<feature type="transmembrane region" description="Helical" evidence="11">
    <location>
        <begin position="241"/>
        <end position="260"/>
    </location>
</feature>
<sequence length="267" mass="29096">MASPQRHDLKRYPGFGAVTWACIVLLYAPMLVIMIYSFNELRSITTWGGFSFAWYLKALNNPQLHSATFNSVVVALVAATLGTILALCAALAMTRGRQLKHQSASFALLNLPLMVPEIVTAIGSLVFFLAIGIQLGLSTIIIAHTVFCIPFAYLPIAARLQGLEGYFEEAARDLYATRWETFRYVTLPLTMPGIISGYMLAFIVSLDDFIITNMVAGPGATTLPMAIYGMVRTGFTPEINAISTMMLLVSALFVSASYLISRRGASS</sequence>
<feature type="transmembrane region" description="Helical" evidence="11">
    <location>
        <begin position="210"/>
        <end position="229"/>
    </location>
</feature>
<comment type="similarity">
    <text evidence="2">Belongs to the binding-protein-dependent transport system permease family. CysTW subfamily.</text>
</comment>
<dbReference type="AlphaFoldDB" id="A0A4R6WQC4"/>
<evidence type="ECO:0000313" key="13">
    <source>
        <dbReference type="EMBL" id="TDQ83335.1"/>
    </source>
</evidence>
<dbReference type="SUPFAM" id="SSF161098">
    <property type="entry name" value="MetI-like"/>
    <property type="match status" value="1"/>
</dbReference>
<evidence type="ECO:0000256" key="8">
    <source>
        <dbReference type="ARBA" id="ARBA00023136"/>
    </source>
</evidence>
<evidence type="ECO:0000313" key="14">
    <source>
        <dbReference type="Proteomes" id="UP000295783"/>
    </source>
</evidence>
<dbReference type="CDD" id="cd06261">
    <property type="entry name" value="TM_PBP2"/>
    <property type="match status" value="1"/>
</dbReference>
<protein>
    <recommendedName>
        <fullName evidence="10">Spermidine/putrescine transport system permease protein PotC</fullName>
    </recommendedName>
</protein>
<comment type="caution">
    <text evidence="13">The sequence shown here is derived from an EMBL/GenBank/DDBJ whole genome shotgun (WGS) entry which is preliminary data.</text>
</comment>
<evidence type="ECO:0000256" key="3">
    <source>
        <dbReference type="ARBA" id="ARBA00022448"/>
    </source>
</evidence>
<keyword evidence="3 11" id="KW-0813">Transport</keyword>
<name>A0A4R6WQC4_9PROT</name>
<dbReference type="InterPro" id="IPR051789">
    <property type="entry name" value="Bact_Polyamine_Transport"/>
</dbReference>
<keyword evidence="4" id="KW-1003">Cell membrane</keyword>
<dbReference type="Proteomes" id="UP000295783">
    <property type="component" value="Unassembled WGS sequence"/>
</dbReference>
<evidence type="ECO:0000256" key="9">
    <source>
        <dbReference type="ARBA" id="ARBA00037216"/>
    </source>
</evidence>
<evidence type="ECO:0000256" key="7">
    <source>
        <dbReference type="ARBA" id="ARBA00022989"/>
    </source>
</evidence>
<keyword evidence="5" id="KW-0997">Cell inner membrane</keyword>
<dbReference type="PANTHER" id="PTHR43848">
    <property type="entry name" value="PUTRESCINE TRANSPORT SYSTEM PERMEASE PROTEIN POTI"/>
    <property type="match status" value="1"/>
</dbReference>
<keyword evidence="6 11" id="KW-0812">Transmembrane</keyword>
<keyword evidence="8 11" id="KW-0472">Membrane</keyword>
<comment type="subcellular location">
    <subcellularLocation>
        <location evidence="1">Cell inner membrane</location>
        <topology evidence="1">Multi-pass membrane protein</topology>
    </subcellularLocation>
    <subcellularLocation>
        <location evidence="11">Cell membrane</location>
        <topology evidence="11">Multi-pass membrane protein</topology>
    </subcellularLocation>
</comment>
<dbReference type="RefSeq" id="WP_133613099.1">
    <property type="nucleotide sequence ID" value="NZ_SNYW01000007.1"/>
</dbReference>
<reference evidence="13 14" key="1">
    <citation type="submission" date="2019-03" db="EMBL/GenBank/DDBJ databases">
        <title>Genomic Encyclopedia of Type Strains, Phase III (KMG-III): the genomes of soil and plant-associated and newly described type strains.</title>
        <authorList>
            <person name="Whitman W."/>
        </authorList>
    </citation>
    <scope>NUCLEOTIDE SEQUENCE [LARGE SCALE GENOMIC DNA]</scope>
    <source>
        <strain evidence="13 14">CGMCC 1.7660</strain>
    </source>
</reference>
<feature type="transmembrane region" description="Helical" evidence="11">
    <location>
        <begin position="137"/>
        <end position="160"/>
    </location>
</feature>
<proteinExistence type="inferred from homology"/>
<dbReference type="PROSITE" id="PS50928">
    <property type="entry name" value="ABC_TM1"/>
    <property type="match status" value="1"/>
</dbReference>
<dbReference type="OrthoDB" id="9782004at2"/>
<feature type="transmembrane region" description="Helical" evidence="11">
    <location>
        <begin position="12"/>
        <end position="38"/>
    </location>
</feature>
<keyword evidence="7 11" id="KW-1133">Transmembrane helix</keyword>
<accession>A0A4R6WQC4</accession>
<evidence type="ECO:0000256" key="1">
    <source>
        <dbReference type="ARBA" id="ARBA00004429"/>
    </source>
</evidence>
<keyword evidence="14" id="KW-1185">Reference proteome</keyword>
<evidence type="ECO:0000256" key="5">
    <source>
        <dbReference type="ARBA" id="ARBA00022519"/>
    </source>
</evidence>